<keyword evidence="1" id="KW-0732">Signal</keyword>
<keyword evidence="5" id="KW-1185">Reference proteome</keyword>
<dbReference type="RefSeq" id="WP_058443397.1">
    <property type="nucleotide sequence ID" value="NZ_CAAAHT010000013.1"/>
</dbReference>
<feature type="signal peptide" evidence="1">
    <location>
        <begin position="1"/>
        <end position="20"/>
    </location>
</feature>
<evidence type="ECO:0000313" key="5">
    <source>
        <dbReference type="Proteomes" id="UP000054698"/>
    </source>
</evidence>
<evidence type="ECO:0000256" key="1">
    <source>
        <dbReference type="SAM" id="SignalP"/>
    </source>
</evidence>
<sequence>MTGRLLLLLCGLGFSAQSMAFPCFLTLAKDSCWTNYDVKVIVMDASNNQPITTVEVPKGQSWTRQPFTCQPGQKLIYQATFQPAFWQSEVGKVYMAIRYWSLPATPKPGDTAWDIPVCYPAAFAAVPFPPDATGNCKCDFGSIPLVPPQPAS</sequence>
<dbReference type="Proteomes" id="UP000251942">
    <property type="component" value="Unassembled WGS sequence"/>
</dbReference>
<dbReference type="Proteomes" id="UP000254033">
    <property type="component" value="Unassembled WGS sequence"/>
</dbReference>
<evidence type="ECO:0000313" key="2">
    <source>
        <dbReference type="EMBL" id="KTD04354.1"/>
    </source>
</evidence>
<dbReference type="EMBL" id="UGNY01000001">
    <property type="protein sequence ID" value="STX38104.1"/>
    <property type="molecule type" value="Genomic_DNA"/>
</dbReference>
<feature type="chain" id="PRO_5036299303" evidence="1">
    <location>
        <begin position="21"/>
        <end position="152"/>
    </location>
</feature>
<dbReference type="Proteomes" id="UP000054698">
    <property type="component" value="Unassembled WGS sequence"/>
</dbReference>
<dbReference type="OrthoDB" id="5648361at2"/>
<dbReference type="STRING" id="453.Lfee_0181"/>
<gene>
    <name evidence="2" type="ORF">Lfee_0181</name>
    <name evidence="4" type="ORF">NCTC11978_01285</name>
    <name evidence="3" type="ORF">NCTC12022_03619</name>
</gene>
<accession>A0A0W0U8Q1</accession>
<proteinExistence type="predicted"/>
<protein>
    <submittedName>
        <fullName evidence="2">Periplasmic protein</fullName>
    </submittedName>
</protein>
<dbReference type="AlphaFoldDB" id="A0A0W0U8Q1"/>
<dbReference type="PATRIC" id="fig|453.4.peg.201"/>
<evidence type="ECO:0000313" key="7">
    <source>
        <dbReference type="Proteomes" id="UP000254033"/>
    </source>
</evidence>
<organism evidence="2 5">
    <name type="scientific">Legionella feeleii</name>
    <dbReference type="NCBI Taxonomy" id="453"/>
    <lineage>
        <taxon>Bacteria</taxon>
        <taxon>Pseudomonadati</taxon>
        <taxon>Pseudomonadota</taxon>
        <taxon>Gammaproteobacteria</taxon>
        <taxon>Legionellales</taxon>
        <taxon>Legionellaceae</taxon>
        <taxon>Legionella</taxon>
    </lineage>
</organism>
<evidence type="ECO:0000313" key="4">
    <source>
        <dbReference type="EMBL" id="STX38104.1"/>
    </source>
</evidence>
<dbReference type="EMBL" id="LNYB01000008">
    <property type="protein sequence ID" value="KTD04354.1"/>
    <property type="molecule type" value="Genomic_DNA"/>
</dbReference>
<evidence type="ECO:0000313" key="3">
    <source>
        <dbReference type="EMBL" id="SPX62851.1"/>
    </source>
</evidence>
<dbReference type="EMBL" id="UASS01000040">
    <property type="protein sequence ID" value="SPX62851.1"/>
    <property type="molecule type" value="Genomic_DNA"/>
</dbReference>
<name>A0A0W0U8Q1_9GAMM</name>
<reference evidence="6 7" key="2">
    <citation type="submission" date="2018-06" db="EMBL/GenBank/DDBJ databases">
        <authorList>
            <consortium name="Pathogen Informatics"/>
            <person name="Doyle S."/>
        </authorList>
    </citation>
    <scope>NUCLEOTIDE SEQUENCE [LARGE SCALE GENOMIC DNA]</scope>
    <source>
        <strain evidence="4 7">NCTC11978</strain>
        <strain evidence="3 6">NCTC12022</strain>
    </source>
</reference>
<reference evidence="2 5" key="1">
    <citation type="submission" date="2015-11" db="EMBL/GenBank/DDBJ databases">
        <title>Genomic analysis of 38 Legionella species identifies large and diverse effector repertoires.</title>
        <authorList>
            <person name="Burstein D."/>
            <person name="Amaro F."/>
            <person name="Zusman T."/>
            <person name="Lifshitz Z."/>
            <person name="Cohen O."/>
            <person name="Gilbert J.A."/>
            <person name="Pupko T."/>
            <person name="Shuman H.A."/>
            <person name="Segal G."/>
        </authorList>
    </citation>
    <scope>NUCLEOTIDE SEQUENCE [LARGE SCALE GENOMIC DNA]</scope>
    <source>
        <strain evidence="2 5">WO-44C</strain>
    </source>
</reference>
<evidence type="ECO:0000313" key="6">
    <source>
        <dbReference type="Proteomes" id="UP000251942"/>
    </source>
</evidence>